<organism evidence="2 3">
    <name type="scientific">Hippocampus comes</name>
    <name type="common">Tiger tail seahorse</name>
    <dbReference type="NCBI Taxonomy" id="109280"/>
    <lineage>
        <taxon>Eukaryota</taxon>
        <taxon>Metazoa</taxon>
        <taxon>Chordata</taxon>
        <taxon>Craniata</taxon>
        <taxon>Vertebrata</taxon>
        <taxon>Euteleostomi</taxon>
        <taxon>Actinopterygii</taxon>
        <taxon>Neopterygii</taxon>
        <taxon>Teleostei</taxon>
        <taxon>Neoteleostei</taxon>
        <taxon>Acanthomorphata</taxon>
        <taxon>Syngnathiaria</taxon>
        <taxon>Syngnathiformes</taxon>
        <taxon>Syngnathoidei</taxon>
        <taxon>Syngnathidae</taxon>
        <taxon>Hippocampus</taxon>
    </lineage>
</organism>
<dbReference type="InterPro" id="IPR003961">
    <property type="entry name" value="FN3_dom"/>
</dbReference>
<sequence>ALLYGLPCWRIIKAIFSHITGKLNANITPCMPTYIQLDPKNSSCVSVSWTANNRAANYSVSAVGEDGTHTCTSSGSSCDITGLPCGSIYEVTVLATSAAGQSLSSYYETLETGKELTLCGRIIAAQC</sequence>
<dbReference type="OMA" id="ANITPCM"/>
<dbReference type="InterPro" id="IPR036116">
    <property type="entry name" value="FN3_sf"/>
</dbReference>
<feature type="domain" description="Fibronectin type-III" evidence="1">
    <location>
        <begin position="31"/>
        <end position="115"/>
    </location>
</feature>
<reference evidence="2" key="1">
    <citation type="submission" date="2025-08" db="UniProtKB">
        <authorList>
            <consortium name="Ensembl"/>
        </authorList>
    </citation>
    <scope>IDENTIFICATION</scope>
</reference>
<dbReference type="PANTHER" id="PTHR47135:SF1">
    <property type="entry name" value="FIBRONECTIN TYPE III DOMAIN-CONTAINING PROTEIN 7"/>
    <property type="match status" value="1"/>
</dbReference>
<evidence type="ECO:0000313" key="3">
    <source>
        <dbReference type="Proteomes" id="UP000264820"/>
    </source>
</evidence>
<dbReference type="SUPFAM" id="SSF49265">
    <property type="entry name" value="Fibronectin type III"/>
    <property type="match status" value="1"/>
</dbReference>
<dbReference type="CDD" id="cd00063">
    <property type="entry name" value="FN3"/>
    <property type="match status" value="1"/>
</dbReference>
<name>A0A3Q3DJN7_HIPCM</name>
<dbReference type="Ensembl" id="ENSHCOT00000021328.1">
    <property type="protein sequence ID" value="ENSHCOP00000013880.1"/>
    <property type="gene ID" value="ENSHCOG00000017109.1"/>
</dbReference>
<dbReference type="SMART" id="SM00060">
    <property type="entry name" value="FN3"/>
    <property type="match status" value="1"/>
</dbReference>
<evidence type="ECO:0000259" key="1">
    <source>
        <dbReference type="PROSITE" id="PS50853"/>
    </source>
</evidence>
<dbReference type="Pfam" id="PF00041">
    <property type="entry name" value="fn3"/>
    <property type="match status" value="1"/>
</dbReference>
<dbReference type="PROSITE" id="PS50853">
    <property type="entry name" value="FN3"/>
    <property type="match status" value="1"/>
</dbReference>
<proteinExistence type="predicted"/>
<dbReference type="AlphaFoldDB" id="A0A3Q3DJN7"/>
<protein>
    <recommendedName>
        <fullName evidence="1">Fibronectin type-III domain-containing protein</fullName>
    </recommendedName>
</protein>
<accession>A0A3Q3DJN7</accession>
<dbReference type="InterPro" id="IPR013783">
    <property type="entry name" value="Ig-like_fold"/>
</dbReference>
<keyword evidence="3" id="KW-1185">Reference proteome</keyword>
<dbReference type="PANTHER" id="PTHR47135">
    <property type="entry name" value="FIBRONECTIN TYPE III DOMAIN-CONTAINING PROTEIN 7"/>
    <property type="match status" value="1"/>
</dbReference>
<reference evidence="2" key="2">
    <citation type="submission" date="2025-09" db="UniProtKB">
        <authorList>
            <consortium name="Ensembl"/>
        </authorList>
    </citation>
    <scope>IDENTIFICATION</scope>
</reference>
<evidence type="ECO:0000313" key="2">
    <source>
        <dbReference type="Ensembl" id="ENSHCOP00000013880.1"/>
    </source>
</evidence>
<dbReference type="Proteomes" id="UP000264820">
    <property type="component" value="Unplaced"/>
</dbReference>
<dbReference type="Gene3D" id="2.60.40.10">
    <property type="entry name" value="Immunoglobulins"/>
    <property type="match status" value="1"/>
</dbReference>